<organism evidence="1 2">
    <name type="scientific">Phlebia brevispora</name>
    <dbReference type="NCBI Taxonomy" id="194682"/>
    <lineage>
        <taxon>Eukaryota</taxon>
        <taxon>Fungi</taxon>
        <taxon>Dikarya</taxon>
        <taxon>Basidiomycota</taxon>
        <taxon>Agaricomycotina</taxon>
        <taxon>Agaricomycetes</taxon>
        <taxon>Polyporales</taxon>
        <taxon>Meruliaceae</taxon>
        <taxon>Phlebia</taxon>
    </lineage>
</organism>
<protein>
    <submittedName>
        <fullName evidence="1">Uncharacterized protein</fullName>
    </submittedName>
</protein>
<evidence type="ECO:0000313" key="2">
    <source>
        <dbReference type="Proteomes" id="UP001148662"/>
    </source>
</evidence>
<name>A0ACC1T2A4_9APHY</name>
<evidence type="ECO:0000313" key="1">
    <source>
        <dbReference type="EMBL" id="KAJ3551543.1"/>
    </source>
</evidence>
<proteinExistence type="predicted"/>
<keyword evidence="2" id="KW-1185">Reference proteome</keyword>
<dbReference type="EMBL" id="JANHOG010000786">
    <property type="protein sequence ID" value="KAJ3551543.1"/>
    <property type="molecule type" value="Genomic_DNA"/>
</dbReference>
<reference evidence="1" key="1">
    <citation type="submission" date="2022-07" db="EMBL/GenBank/DDBJ databases">
        <title>Genome Sequence of Phlebia brevispora.</title>
        <authorList>
            <person name="Buettner E."/>
        </authorList>
    </citation>
    <scope>NUCLEOTIDE SEQUENCE</scope>
    <source>
        <strain evidence="1">MPL23</strain>
    </source>
</reference>
<gene>
    <name evidence="1" type="ORF">NM688_g4641</name>
</gene>
<dbReference type="Proteomes" id="UP001148662">
    <property type="component" value="Unassembled WGS sequence"/>
</dbReference>
<sequence>MSAESKAMSLPAPEDLVGVEAALKALPTDVPKPMLFTRDFSLTDRVAVVTGAYGGFGLETALAFAEAGARAVYCIGRSPEPPSKWKKVQDYAARMDGKAGEGRLEYVVADVTDKAKLEQLAREIGDKEGRLDICITGHGGSPSPSECLDYPPEVFQKTLDTNTMGALYVAQAFGKQMARFERGGSIIFIASMAGSVTLKDIHVMPYNVSKAAIVQMARSMACELGPRKIRVNSLSPGYMYTGMTAAFIDHSPDVWASQNPLGRTGLSHEIRGVVTWLASDASSFCTGSEYVVLSSR</sequence>
<comment type="caution">
    <text evidence="1">The sequence shown here is derived from an EMBL/GenBank/DDBJ whole genome shotgun (WGS) entry which is preliminary data.</text>
</comment>
<accession>A0ACC1T2A4</accession>